<dbReference type="OrthoDB" id="4494726at2759"/>
<proteinExistence type="predicted"/>
<sequence length="58" mass="6630">MDTKQYTGLGLYLSEIDPQHQGPIWHLQCIIVFCRIHFQRSILKAIGTKIEDQAFGVA</sequence>
<gene>
    <name evidence="1" type="ORF">ASPGLDRAFT_53449</name>
</gene>
<dbReference type="AlphaFoldDB" id="A0A1L9V4B8"/>
<keyword evidence="2" id="KW-1185">Reference proteome</keyword>
<dbReference type="RefSeq" id="XP_022395380.1">
    <property type="nucleotide sequence ID" value="XM_022547984.1"/>
</dbReference>
<evidence type="ECO:0000313" key="2">
    <source>
        <dbReference type="Proteomes" id="UP000184300"/>
    </source>
</evidence>
<name>A0A1L9V4B8_ASPGL</name>
<dbReference type="EMBL" id="KV878930">
    <property type="protein sequence ID" value="OJJ78682.1"/>
    <property type="molecule type" value="Genomic_DNA"/>
</dbReference>
<organism evidence="1 2">
    <name type="scientific">Aspergillus glaucus CBS 516.65</name>
    <dbReference type="NCBI Taxonomy" id="1160497"/>
    <lineage>
        <taxon>Eukaryota</taxon>
        <taxon>Fungi</taxon>
        <taxon>Dikarya</taxon>
        <taxon>Ascomycota</taxon>
        <taxon>Pezizomycotina</taxon>
        <taxon>Eurotiomycetes</taxon>
        <taxon>Eurotiomycetidae</taxon>
        <taxon>Eurotiales</taxon>
        <taxon>Aspergillaceae</taxon>
        <taxon>Aspergillus</taxon>
        <taxon>Aspergillus subgen. Aspergillus</taxon>
    </lineage>
</organism>
<dbReference type="VEuPathDB" id="FungiDB:ASPGLDRAFT_53449"/>
<reference evidence="2" key="1">
    <citation type="journal article" date="2017" name="Genome Biol.">
        <title>Comparative genomics reveals high biological diversity and specific adaptations in the industrially and medically important fungal genus Aspergillus.</title>
        <authorList>
            <person name="de Vries R.P."/>
            <person name="Riley R."/>
            <person name="Wiebenga A."/>
            <person name="Aguilar-Osorio G."/>
            <person name="Amillis S."/>
            <person name="Uchima C.A."/>
            <person name="Anderluh G."/>
            <person name="Asadollahi M."/>
            <person name="Askin M."/>
            <person name="Barry K."/>
            <person name="Battaglia E."/>
            <person name="Bayram O."/>
            <person name="Benocci T."/>
            <person name="Braus-Stromeyer S.A."/>
            <person name="Caldana C."/>
            <person name="Canovas D."/>
            <person name="Cerqueira G.C."/>
            <person name="Chen F."/>
            <person name="Chen W."/>
            <person name="Choi C."/>
            <person name="Clum A."/>
            <person name="Dos Santos R.A."/>
            <person name="Damasio A.R."/>
            <person name="Diallinas G."/>
            <person name="Emri T."/>
            <person name="Fekete E."/>
            <person name="Flipphi M."/>
            <person name="Freyberg S."/>
            <person name="Gallo A."/>
            <person name="Gournas C."/>
            <person name="Habgood R."/>
            <person name="Hainaut M."/>
            <person name="Harispe M.L."/>
            <person name="Henrissat B."/>
            <person name="Hilden K.S."/>
            <person name="Hope R."/>
            <person name="Hossain A."/>
            <person name="Karabika E."/>
            <person name="Karaffa L."/>
            <person name="Karanyi Z."/>
            <person name="Krasevec N."/>
            <person name="Kuo A."/>
            <person name="Kusch H."/>
            <person name="LaButti K."/>
            <person name="Lagendijk E.L."/>
            <person name="Lapidus A."/>
            <person name="Levasseur A."/>
            <person name="Lindquist E."/>
            <person name="Lipzen A."/>
            <person name="Logrieco A.F."/>
            <person name="MacCabe A."/>
            <person name="Maekelae M.R."/>
            <person name="Malavazi I."/>
            <person name="Melin P."/>
            <person name="Meyer V."/>
            <person name="Mielnichuk N."/>
            <person name="Miskei M."/>
            <person name="Molnar A.P."/>
            <person name="Mule G."/>
            <person name="Ngan C.Y."/>
            <person name="Orejas M."/>
            <person name="Orosz E."/>
            <person name="Ouedraogo J.P."/>
            <person name="Overkamp K.M."/>
            <person name="Park H.-S."/>
            <person name="Perrone G."/>
            <person name="Piumi F."/>
            <person name="Punt P.J."/>
            <person name="Ram A.F."/>
            <person name="Ramon A."/>
            <person name="Rauscher S."/>
            <person name="Record E."/>
            <person name="Riano-Pachon D.M."/>
            <person name="Robert V."/>
            <person name="Roehrig J."/>
            <person name="Ruller R."/>
            <person name="Salamov A."/>
            <person name="Salih N.S."/>
            <person name="Samson R.A."/>
            <person name="Sandor E."/>
            <person name="Sanguinetti M."/>
            <person name="Schuetze T."/>
            <person name="Sepcic K."/>
            <person name="Shelest E."/>
            <person name="Sherlock G."/>
            <person name="Sophianopoulou V."/>
            <person name="Squina F.M."/>
            <person name="Sun H."/>
            <person name="Susca A."/>
            <person name="Todd R.B."/>
            <person name="Tsang A."/>
            <person name="Unkles S.E."/>
            <person name="van de Wiele N."/>
            <person name="van Rossen-Uffink D."/>
            <person name="Oliveira J.V."/>
            <person name="Vesth T.C."/>
            <person name="Visser J."/>
            <person name="Yu J.-H."/>
            <person name="Zhou M."/>
            <person name="Andersen M.R."/>
            <person name="Archer D.B."/>
            <person name="Baker S.E."/>
            <person name="Benoit I."/>
            <person name="Brakhage A.A."/>
            <person name="Braus G.H."/>
            <person name="Fischer R."/>
            <person name="Frisvad J.C."/>
            <person name="Goldman G.H."/>
            <person name="Houbraken J."/>
            <person name="Oakley B."/>
            <person name="Pocsi I."/>
            <person name="Scazzocchio C."/>
            <person name="Seiboth B."/>
            <person name="vanKuyk P.A."/>
            <person name="Wortman J."/>
            <person name="Dyer P.S."/>
            <person name="Grigoriev I.V."/>
        </authorList>
    </citation>
    <scope>NUCLEOTIDE SEQUENCE [LARGE SCALE GENOMIC DNA]</scope>
    <source>
        <strain evidence="2">CBS 516.65</strain>
    </source>
</reference>
<evidence type="ECO:0000313" key="1">
    <source>
        <dbReference type="EMBL" id="OJJ78682.1"/>
    </source>
</evidence>
<dbReference type="GeneID" id="34464245"/>
<protein>
    <submittedName>
        <fullName evidence="1">Uncharacterized protein</fullName>
    </submittedName>
</protein>
<accession>A0A1L9V4B8</accession>
<dbReference type="Proteomes" id="UP000184300">
    <property type="component" value="Unassembled WGS sequence"/>
</dbReference>